<dbReference type="AlphaFoldDB" id="A0A8H5T3T5"/>
<dbReference type="EMBL" id="JAAGWQ010000136">
    <property type="protein sequence ID" value="KAF5664136.1"/>
    <property type="molecule type" value="Genomic_DNA"/>
</dbReference>
<protein>
    <submittedName>
        <fullName evidence="1">Uncharacterized protein</fullName>
    </submittedName>
</protein>
<comment type="caution">
    <text evidence="1">The sequence shown here is derived from an EMBL/GenBank/DDBJ whole genome shotgun (WGS) entry which is preliminary data.</text>
</comment>
<evidence type="ECO:0000313" key="1">
    <source>
        <dbReference type="EMBL" id="KAF5664136.1"/>
    </source>
</evidence>
<accession>A0A8H5T3T5</accession>
<keyword evidence="2" id="KW-1185">Reference proteome</keyword>
<proteinExistence type="predicted"/>
<evidence type="ECO:0000313" key="2">
    <source>
        <dbReference type="Proteomes" id="UP000567885"/>
    </source>
</evidence>
<reference evidence="1 2" key="1">
    <citation type="submission" date="2020-05" db="EMBL/GenBank/DDBJ databases">
        <title>Identification and distribution of gene clusters putatively required for synthesis of sphingolipid metabolism inhibitors in phylogenetically diverse species of the filamentous fungus Fusarium.</title>
        <authorList>
            <person name="Kim H.-S."/>
            <person name="Busman M."/>
            <person name="Brown D.W."/>
            <person name="Divon H."/>
            <person name="Uhlig S."/>
            <person name="Proctor R.H."/>
        </authorList>
    </citation>
    <scope>NUCLEOTIDE SEQUENCE [LARGE SCALE GENOMIC DNA]</scope>
    <source>
        <strain evidence="1 2">NRRL 20693</strain>
    </source>
</reference>
<dbReference type="Proteomes" id="UP000567885">
    <property type="component" value="Unassembled WGS sequence"/>
</dbReference>
<gene>
    <name evidence="1" type="ORF">FHETE_7187</name>
</gene>
<sequence>MPIRRIRNTDADVIRLLVDSVNDVFNRIAALTTLHESSEQITCYLPSTSYIRALQSLFMYWVDNFPNIPQGQRLETPPEFFVPTPSETAGNPLRLEELIVWLEDLCEMIARKESMKAYTWYNQIARFILNIYDYGVLIWVPSKRLAA</sequence>
<name>A0A8H5T3T5_FUSHE</name>
<organism evidence="1 2">
    <name type="scientific">Fusarium heterosporum</name>
    <dbReference type="NCBI Taxonomy" id="42747"/>
    <lineage>
        <taxon>Eukaryota</taxon>
        <taxon>Fungi</taxon>
        <taxon>Dikarya</taxon>
        <taxon>Ascomycota</taxon>
        <taxon>Pezizomycotina</taxon>
        <taxon>Sordariomycetes</taxon>
        <taxon>Hypocreomycetidae</taxon>
        <taxon>Hypocreales</taxon>
        <taxon>Nectriaceae</taxon>
        <taxon>Fusarium</taxon>
        <taxon>Fusarium heterosporum species complex</taxon>
    </lineage>
</organism>